<reference evidence="1" key="1">
    <citation type="submission" date="2021-06" db="EMBL/GenBank/DDBJ databases">
        <authorList>
            <person name="Kallberg Y."/>
            <person name="Tangrot J."/>
            <person name="Rosling A."/>
        </authorList>
    </citation>
    <scope>NUCLEOTIDE SEQUENCE</scope>
    <source>
        <strain evidence="1">UK204</strain>
    </source>
</reference>
<dbReference type="AlphaFoldDB" id="A0A9N9CI98"/>
<keyword evidence="2" id="KW-1185">Reference proteome</keyword>
<evidence type="ECO:0000313" key="1">
    <source>
        <dbReference type="EMBL" id="CAG8601310.1"/>
    </source>
</evidence>
<accession>A0A9N9CI98</accession>
<dbReference type="OrthoDB" id="2344764at2759"/>
<organism evidence="1 2">
    <name type="scientific">Funneliformis caledonium</name>
    <dbReference type="NCBI Taxonomy" id="1117310"/>
    <lineage>
        <taxon>Eukaryota</taxon>
        <taxon>Fungi</taxon>
        <taxon>Fungi incertae sedis</taxon>
        <taxon>Mucoromycota</taxon>
        <taxon>Glomeromycotina</taxon>
        <taxon>Glomeromycetes</taxon>
        <taxon>Glomerales</taxon>
        <taxon>Glomeraceae</taxon>
        <taxon>Funneliformis</taxon>
    </lineage>
</organism>
<proteinExistence type="predicted"/>
<name>A0A9N9CI98_9GLOM</name>
<gene>
    <name evidence="1" type="ORF">FCALED_LOCUS8604</name>
</gene>
<comment type="caution">
    <text evidence="1">The sequence shown here is derived from an EMBL/GenBank/DDBJ whole genome shotgun (WGS) entry which is preliminary data.</text>
</comment>
<sequence length="577" mass="67250">IPLSDPDYFTLDREWWSLPEFLLHRQQCKDFLVDKCREHKRYVRNLTSIINCDEAPKIAIERAEKALALLQVMYFFFEYFLSYVGNGWEEKQSNLVTKFWSAQQRKFVAITERSVLLEELTTSTIRSTLQQDKQVHLVREKVTGRLEIMEDDCSYKRQEKAKAISDDTEDDDPFINNNRAEASSGSHTPPHQIVTNGYSQEISINENILIMSAKNLARLDESKYLGEFIPHFIKYKELEKNNTLSCANDDVMDIRGESGFAKFLSIDEFITLLSKKPKREAKLPEDWHNTVEDYYKETTKSGSKKSITDWIRVTEELNVLKEEDNEELVKLKKYLNRVMLPLVESFTKPIPDINASDTSEHHYWSEFGHRFFSKALQDFVGLDWRAMEVPVMASKYRKNYGHNHATDKIVDGKYADLLARMWTNNEEIFIGEQAGPPSQPDLTKLATDSFKLYREMRDCLNVRILKAMGKGDINYNNRVVFGILGYLFEITMLIMWKDGVYVYEEFGSLHIASNLDQIPMMKTDMLKLLEFMMIIKTEVENTMTTKYKGDTIQILKRKFNDLTPTKSSPTKVPKVKK</sequence>
<evidence type="ECO:0000313" key="2">
    <source>
        <dbReference type="Proteomes" id="UP000789570"/>
    </source>
</evidence>
<dbReference type="Proteomes" id="UP000789570">
    <property type="component" value="Unassembled WGS sequence"/>
</dbReference>
<feature type="non-terminal residue" evidence="1">
    <location>
        <position position="1"/>
    </location>
</feature>
<dbReference type="EMBL" id="CAJVPQ010002554">
    <property type="protein sequence ID" value="CAG8601310.1"/>
    <property type="molecule type" value="Genomic_DNA"/>
</dbReference>
<protein>
    <submittedName>
        <fullName evidence="1">4410_t:CDS:1</fullName>
    </submittedName>
</protein>